<sequence>MYPITPTITNHVEGKGPAPRIADSLEGLPAEILLQISGTLPSLDVLWNLMRASPIIWRLFDCYHNTMIESVLSGPNSITPSNIRKLIRAMVFMRSGQLPFVNLEEFQIFMHRLLPTDHLPNALRQRMYNRGPDPFHGKFDETKQYLGPGSLVQTTAHTARSVVATASHISALSQSCLSSHIARLRHTRFKPSNPAHWPPDDNIALYHDQLGGPIVVGSGVPLVDMGQPTEPEETRVVRAMWVIQMVCELKYFVEWRAKTISWSRFDVYRLLESKLFYLVYFSFGPPGEFPFDPTREVKAATQYLDTRGEYRRDIYYRLPRAPTPSAVNRG</sequence>
<dbReference type="AlphaFoldDB" id="A0A8J2IF29"/>
<gene>
    <name evidence="1" type="ORF">FEQUK3_LOCUS371</name>
</gene>
<accession>A0A8J2IF29</accession>
<reference evidence="1" key="1">
    <citation type="submission" date="2021-05" db="EMBL/GenBank/DDBJ databases">
        <authorList>
            <person name="Khan N."/>
        </authorList>
    </citation>
    <scope>NUCLEOTIDE SEQUENCE</scope>
</reference>
<evidence type="ECO:0000313" key="1">
    <source>
        <dbReference type="EMBL" id="CAG7554672.1"/>
    </source>
</evidence>
<name>A0A8J2IF29_FUSEQ</name>
<comment type="caution">
    <text evidence="1">The sequence shown here is derived from an EMBL/GenBank/DDBJ whole genome shotgun (WGS) entry which is preliminary data.</text>
</comment>
<protein>
    <recommendedName>
        <fullName evidence="3">F-box domain-containing protein</fullName>
    </recommendedName>
</protein>
<dbReference type="Proteomes" id="UP000693738">
    <property type="component" value="Unassembled WGS sequence"/>
</dbReference>
<evidence type="ECO:0008006" key="3">
    <source>
        <dbReference type="Google" id="ProtNLM"/>
    </source>
</evidence>
<proteinExistence type="predicted"/>
<evidence type="ECO:0000313" key="2">
    <source>
        <dbReference type="Proteomes" id="UP000693738"/>
    </source>
</evidence>
<organism evidence="1 2">
    <name type="scientific">Fusarium equiseti</name>
    <name type="common">Fusarium scirpi</name>
    <dbReference type="NCBI Taxonomy" id="61235"/>
    <lineage>
        <taxon>Eukaryota</taxon>
        <taxon>Fungi</taxon>
        <taxon>Dikarya</taxon>
        <taxon>Ascomycota</taxon>
        <taxon>Pezizomycotina</taxon>
        <taxon>Sordariomycetes</taxon>
        <taxon>Hypocreomycetidae</taxon>
        <taxon>Hypocreales</taxon>
        <taxon>Nectriaceae</taxon>
        <taxon>Fusarium</taxon>
        <taxon>Fusarium incarnatum-equiseti species complex</taxon>
    </lineage>
</organism>
<dbReference type="EMBL" id="CAJSTJ010000022">
    <property type="protein sequence ID" value="CAG7554672.1"/>
    <property type="molecule type" value="Genomic_DNA"/>
</dbReference>